<dbReference type="SUPFAM" id="SSF55681">
    <property type="entry name" value="Class II aaRS and biotin synthetases"/>
    <property type="match status" value="1"/>
</dbReference>
<dbReference type="SUPFAM" id="SSF52954">
    <property type="entry name" value="Class II aaRS ABD-related"/>
    <property type="match status" value="1"/>
</dbReference>
<keyword evidence="10" id="KW-1185">Reference proteome</keyword>
<dbReference type="EMBL" id="ASPP01001918">
    <property type="protein sequence ID" value="ETO35138.1"/>
    <property type="molecule type" value="Genomic_DNA"/>
</dbReference>
<dbReference type="Gene3D" id="3.30.930.10">
    <property type="entry name" value="Bira Bifunctional Protein, Domain 2"/>
    <property type="match status" value="1"/>
</dbReference>
<evidence type="ECO:0000256" key="6">
    <source>
        <dbReference type="ARBA" id="ARBA00023146"/>
    </source>
</evidence>
<dbReference type="FunFam" id="3.30.40.230:FF:000001">
    <property type="entry name" value="Glycine--tRNA ligase"/>
    <property type="match status" value="1"/>
</dbReference>
<keyword evidence="4" id="KW-0547">Nucleotide-binding</keyword>
<protein>
    <recommendedName>
        <fullName evidence="2">glycine--tRNA ligase</fullName>
        <ecNumber evidence="2">6.1.1.14</ecNumber>
    </recommendedName>
    <alternativeName>
        <fullName evidence="7">Diadenosine tetraphosphate synthetase</fullName>
    </alternativeName>
</protein>
<evidence type="ECO:0000256" key="3">
    <source>
        <dbReference type="ARBA" id="ARBA00022598"/>
    </source>
</evidence>
<dbReference type="GO" id="GO:0004820">
    <property type="term" value="F:glycine-tRNA ligase activity"/>
    <property type="evidence" value="ECO:0007669"/>
    <property type="project" value="UniProtKB-EC"/>
</dbReference>
<dbReference type="InterPro" id="IPR004154">
    <property type="entry name" value="Anticodon-bd"/>
</dbReference>
<proteinExistence type="predicted"/>
<keyword evidence="3" id="KW-0436">Ligase</keyword>
<dbReference type="Pfam" id="PF00587">
    <property type="entry name" value="tRNA-synt_2b"/>
    <property type="match status" value="1"/>
</dbReference>
<sequence length="882" mass="101196">MDLSNVNITLVSTLMLCIYHKSTKKCVVKEVGKPTSEQQGLNIQNFEMYWFVNFKRQPIVNTLRPTFCFLIQTRQSSTRLMEAVVVRGAGLNHLNGVYAYARDTERNKPEYWRVVESNKGKKKEQDAIYRIRGGVVIPELTKDKNGLWLMYEYESESGKGIHYYAAKVNEKNPLVPPSTGWTSIGGSEPTPEISKFDVEAAKREFLQVNSKVTELKAQITQLKNSGKGNNDPEVVSLVTQMKALQPQLSELHYQAHCVDIVQKKANEALKNDLEETSKANFTYTITAEIHGGCAGLYDYGPTGNNLQKITHIFFFFRGRRKEKKKRGRNFFRSFFPKKKNFFNKKFPHIFEKFFVPFFFCKKIINKFEIGAAIKANIVQEWRNHFIVEEDMLEVESTMLTPQPVLEASGHVAKFADFMVKDEVNGNCFRADKLLEQHIEKLLDPTANNTQLSSEEKQDLLLVKAEVGSYGKEQLAETLERLRVKAPETGNPLSAPFPFNLMFGTQIGPSGKYQGIFVNFQKLWLYNNKQMPFAAAQIGHAFRNEIAPRGGLIRVREFQMAEIEHFCTDDVNEVPHPKFDNVKHVRMRLLPREAQTGEEKVHEMTIDEAVNVHKIISNTTLGYYLARTQLFLSKIGINPNKLRFRQHLKNEMAHYARDCWDAEILMTQGWIDHGRQIGGGKGVERASQNQVHFKTDQQKNIQQEYKKEAEPLLKYLNDLMDKDALALLDKLKTAPVTISIDSKTYNVTDKMFDCKETEKNVQSYNYVPSVVEPSFGIGRILYALLEHSFWERCDDKNRRVLSLPPRISPIKVFVYSLSSNRKEQQDICERLHAQLKKYHLASRIDLSTASPGKKYSRADQMGVPFHVTVDFQTEKDSTTSNPS</sequence>
<dbReference type="PROSITE" id="PS50862">
    <property type="entry name" value="AA_TRNA_LIGASE_II"/>
    <property type="match status" value="1"/>
</dbReference>
<dbReference type="GO" id="GO:0005739">
    <property type="term" value="C:mitochondrion"/>
    <property type="evidence" value="ECO:0007669"/>
    <property type="project" value="TreeGrafter"/>
</dbReference>
<comment type="caution">
    <text evidence="9">The sequence shown here is derived from an EMBL/GenBank/DDBJ whole genome shotgun (WGS) entry which is preliminary data.</text>
</comment>
<evidence type="ECO:0000256" key="4">
    <source>
        <dbReference type="ARBA" id="ARBA00022741"/>
    </source>
</evidence>
<dbReference type="EC" id="6.1.1.14" evidence="2"/>
<dbReference type="InterPro" id="IPR045864">
    <property type="entry name" value="aa-tRNA-synth_II/BPL/LPL"/>
</dbReference>
<reference evidence="9 10" key="1">
    <citation type="journal article" date="2013" name="Curr. Biol.">
        <title>The Genome of the Foraminiferan Reticulomyxa filosa.</title>
        <authorList>
            <person name="Glockner G."/>
            <person name="Hulsmann N."/>
            <person name="Schleicher M."/>
            <person name="Noegel A.A."/>
            <person name="Eichinger L."/>
            <person name="Gallinger C."/>
            <person name="Pawlowski J."/>
            <person name="Sierra R."/>
            <person name="Euteneuer U."/>
            <person name="Pillet L."/>
            <person name="Moustafa A."/>
            <person name="Platzer M."/>
            <person name="Groth M."/>
            <person name="Szafranski K."/>
            <person name="Schliwa M."/>
        </authorList>
    </citation>
    <scope>NUCLEOTIDE SEQUENCE [LARGE SCALE GENOMIC DNA]</scope>
</reference>
<dbReference type="PANTHER" id="PTHR10745">
    <property type="entry name" value="GLYCYL-TRNA SYNTHETASE/DNA POLYMERASE SUBUNIT GAMMA-2"/>
    <property type="match status" value="1"/>
</dbReference>
<dbReference type="GO" id="GO:0005524">
    <property type="term" value="F:ATP binding"/>
    <property type="evidence" value="ECO:0007669"/>
    <property type="project" value="UniProtKB-KW"/>
</dbReference>
<accession>X6PAI1</accession>
<dbReference type="InterPro" id="IPR002315">
    <property type="entry name" value="tRNA-synt_gly"/>
</dbReference>
<evidence type="ECO:0000313" key="10">
    <source>
        <dbReference type="Proteomes" id="UP000023152"/>
    </source>
</evidence>
<keyword evidence="6" id="KW-0030">Aminoacyl-tRNA synthetase</keyword>
<dbReference type="InterPro" id="IPR002314">
    <property type="entry name" value="aa-tRNA-synt_IIb"/>
</dbReference>
<dbReference type="PRINTS" id="PR01043">
    <property type="entry name" value="TRNASYNTHGLY"/>
</dbReference>
<evidence type="ECO:0000259" key="8">
    <source>
        <dbReference type="PROSITE" id="PS50862"/>
    </source>
</evidence>
<feature type="domain" description="Aminoacyl-transfer RNA synthetases class-II family profile" evidence="8">
    <location>
        <begin position="530"/>
        <end position="803"/>
    </location>
</feature>
<gene>
    <name evidence="9" type="ORF">RFI_01936</name>
</gene>
<dbReference type="PANTHER" id="PTHR10745:SF0">
    <property type="entry name" value="GLYCINE--TRNA LIGASE"/>
    <property type="match status" value="1"/>
</dbReference>
<dbReference type="AlphaFoldDB" id="X6PAI1"/>
<dbReference type="Proteomes" id="UP000023152">
    <property type="component" value="Unassembled WGS sequence"/>
</dbReference>
<evidence type="ECO:0000256" key="7">
    <source>
        <dbReference type="ARBA" id="ARBA00030057"/>
    </source>
</evidence>
<dbReference type="GO" id="GO:0070150">
    <property type="term" value="P:mitochondrial glycyl-tRNA aminoacylation"/>
    <property type="evidence" value="ECO:0007669"/>
    <property type="project" value="TreeGrafter"/>
</dbReference>
<evidence type="ECO:0000256" key="2">
    <source>
        <dbReference type="ARBA" id="ARBA00012829"/>
    </source>
</evidence>
<dbReference type="Pfam" id="PF03129">
    <property type="entry name" value="HGTP_anticodon"/>
    <property type="match status" value="1"/>
</dbReference>
<dbReference type="InterPro" id="IPR027031">
    <property type="entry name" value="Gly-tRNA_synthase/POLG2"/>
</dbReference>
<evidence type="ECO:0000256" key="1">
    <source>
        <dbReference type="ARBA" id="ARBA00011738"/>
    </source>
</evidence>
<dbReference type="InterPro" id="IPR036621">
    <property type="entry name" value="Anticodon-bd_dom_sf"/>
</dbReference>
<dbReference type="FunFam" id="3.30.930.10:FF:000158">
    <property type="entry name" value="Glycyl-tRNA synthetase"/>
    <property type="match status" value="1"/>
</dbReference>
<name>X6PAI1_RETFI</name>
<evidence type="ECO:0000313" key="9">
    <source>
        <dbReference type="EMBL" id="ETO35138.1"/>
    </source>
</evidence>
<organism evidence="9 10">
    <name type="scientific">Reticulomyxa filosa</name>
    <dbReference type="NCBI Taxonomy" id="46433"/>
    <lineage>
        <taxon>Eukaryota</taxon>
        <taxon>Sar</taxon>
        <taxon>Rhizaria</taxon>
        <taxon>Retaria</taxon>
        <taxon>Foraminifera</taxon>
        <taxon>Monothalamids</taxon>
        <taxon>Reticulomyxidae</taxon>
        <taxon>Reticulomyxa</taxon>
    </lineage>
</organism>
<comment type="subunit">
    <text evidence="1">Homodimer.</text>
</comment>
<keyword evidence="5" id="KW-0067">ATP-binding</keyword>
<dbReference type="Gene3D" id="3.30.40.230">
    <property type="match status" value="1"/>
</dbReference>
<dbReference type="OrthoDB" id="57698at2759"/>
<dbReference type="InterPro" id="IPR006195">
    <property type="entry name" value="aa-tRNA-synth_II"/>
</dbReference>
<dbReference type="Gene3D" id="3.40.50.800">
    <property type="entry name" value="Anticodon-binding domain"/>
    <property type="match status" value="1"/>
</dbReference>
<evidence type="ECO:0000256" key="5">
    <source>
        <dbReference type="ARBA" id="ARBA00022840"/>
    </source>
</evidence>
<dbReference type="NCBIfam" id="TIGR00389">
    <property type="entry name" value="glyS_dimeric"/>
    <property type="match status" value="1"/>
</dbReference>